<keyword evidence="1" id="KW-0812">Transmembrane</keyword>
<proteinExistence type="predicted"/>
<evidence type="ECO:0008006" key="4">
    <source>
        <dbReference type="Google" id="ProtNLM"/>
    </source>
</evidence>
<organism evidence="2 3">
    <name type="scientific">Helicostylum pulchrum</name>
    <dbReference type="NCBI Taxonomy" id="562976"/>
    <lineage>
        <taxon>Eukaryota</taxon>
        <taxon>Fungi</taxon>
        <taxon>Fungi incertae sedis</taxon>
        <taxon>Mucoromycota</taxon>
        <taxon>Mucoromycotina</taxon>
        <taxon>Mucoromycetes</taxon>
        <taxon>Mucorales</taxon>
        <taxon>Mucorineae</taxon>
        <taxon>Mucoraceae</taxon>
        <taxon>Helicostylum</taxon>
    </lineage>
</organism>
<protein>
    <recommendedName>
        <fullName evidence="4">Tyrosine-protein kinase ephrin type A/B receptor-like domain-containing protein</fullName>
    </recommendedName>
</protein>
<accession>A0ABP9Y6F4</accession>
<feature type="transmembrane region" description="Helical" evidence="1">
    <location>
        <begin position="135"/>
        <end position="159"/>
    </location>
</feature>
<dbReference type="InterPro" id="IPR009030">
    <property type="entry name" value="Growth_fac_rcpt_cys_sf"/>
</dbReference>
<dbReference type="SMART" id="SM01411">
    <property type="entry name" value="Ephrin_rec_like"/>
    <property type="match status" value="1"/>
</dbReference>
<dbReference type="EMBL" id="BAABUJ010000021">
    <property type="protein sequence ID" value="GAA5802178.1"/>
    <property type="molecule type" value="Genomic_DNA"/>
</dbReference>
<evidence type="ECO:0000313" key="3">
    <source>
        <dbReference type="Proteomes" id="UP001476247"/>
    </source>
</evidence>
<keyword evidence="3" id="KW-1185">Reference proteome</keyword>
<evidence type="ECO:0000256" key="1">
    <source>
        <dbReference type="SAM" id="Phobius"/>
    </source>
</evidence>
<name>A0ABP9Y6F4_9FUNG</name>
<keyword evidence="1" id="KW-0472">Membrane</keyword>
<dbReference type="Proteomes" id="UP001476247">
    <property type="component" value="Unassembled WGS sequence"/>
</dbReference>
<evidence type="ECO:0000313" key="2">
    <source>
        <dbReference type="EMBL" id="GAA5802178.1"/>
    </source>
</evidence>
<dbReference type="SUPFAM" id="SSF57184">
    <property type="entry name" value="Growth factor receptor domain"/>
    <property type="match status" value="1"/>
</dbReference>
<comment type="caution">
    <text evidence="2">The sequence shown here is derived from an EMBL/GenBank/DDBJ whole genome shotgun (WGS) entry which is preliminary data.</text>
</comment>
<sequence>MTGEATNMFSIGFITLLYSLLSKVMVSFPSWEGALISAPQILQICEPGTYHLNLTTSAYCQDSEGHTHMSIQCIQCPENTYSSEPNQAYCDACEYGTYSSVGSSACISCYSAPKIENNTICANYISGQEVAHRQLYMAIFIPIGIFLFAVVIGVILWYFKRRFLKQRALGSDENWLLSFDELVKPQISESPGDRENAFIKEKQRDIIMGASGRLLIGGSSSNPASGMVKRGSTPVAGQEQTITIADDSFRLSNGGITLTPSLPEANLIGTLDTEGGIHHKRGGSKIDGIKFQTENSRLIHALGF</sequence>
<gene>
    <name evidence="2" type="ORF">HPULCUR_007639</name>
</gene>
<reference evidence="2 3" key="1">
    <citation type="submission" date="2024-04" db="EMBL/GenBank/DDBJ databases">
        <title>genome sequences of Mucor flavus KT1a and Helicostylum pulchrum KT1b strains isolation_sourced from the surface of a dry-aged beef.</title>
        <authorList>
            <person name="Toyotome T."/>
            <person name="Hosono M."/>
            <person name="Torimaru M."/>
            <person name="Fukuda K."/>
            <person name="Mikami N."/>
        </authorList>
    </citation>
    <scope>NUCLEOTIDE SEQUENCE [LARGE SCALE GENOMIC DNA]</scope>
    <source>
        <strain evidence="2 3">KT1b</strain>
    </source>
</reference>
<keyword evidence="1" id="KW-1133">Transmembrane helix</keyword>